<evidence type="ECO:0000313" key="7">
    <source>
        <dbReference type="EMBL" id="OGM46567.1"/>
    </source>
</evidence>
<dbReference type="InterPro" id="IPR050857">
    <property type="entry name" value="D-2-hydroxyacid_DH"/>
</dbReference>
<dbReference type="STRING" id="109264.A0A1F8A4E7"/>
<organism evidence="7 8">
    <name type="scientific">Aspergillus bombycis</name>
    <dbReference type="NCBI Taxonomy" id="109264"/>
    <lineage>
        <taxon>Eukaryota</taxon>
        <taxon>Fungi</taxon>
        <taxon>Dikarya</taxon>
        <taxon>Ascomycota</taxon>
        <taxon>Pezizomycotina</taxon>
        <taxon>Eurotiomycetes</taxon>
        <taxon>Eurotiomycetidae</taxon>
        <taxon>Eurotiales</taxon>
        <taxon>Aspergillaceae</taxon>
        <taxon>Aspergillus</taxon>
    </lineage>
</organism>
<comment type="caution">
    <text evidence="7">The sequence shown here is derived from an EMBL/GenBank/DDBJ whole genome shotgun (WGS) entry which is preliminary data.</text>
</comment>
<evidence type="ECO:0000259" key="6">
    <source>
        <dbReference type="Pfam" id="PF02826"/>
    </source>
</evidence>
<dbReference type="PANTHER" id="PTHR42789">
    <property type="entry name" value="D-ISOMER SPECIFIC 2-HYDROXYACID DEHYDROGENASE FAMILY PROTEIN (AFU_ORTHOLOGUE AFUA_6G10090)"/>
    <property type="match status" value="1"/>
</dbReference>
<keyword evidence="3" id="KW-0520">NAD</keyword>
<protein>
    <submittedName>
        <fullName evidence="7">D-3-phosphoglycerate dehydrogenase</fullName>
    </submittedName>
</protein>
<evidence type="ECO:0000313" key="8">
    <source>
        <dbReference type="Proteomes" id="UP000179179"/>
    </source>
</evidence>
<dbReference type="SUPFAM" id="SSF51735">
    <property type="entry name" value="NAD(P)-binding Rossmann-fold domains"/>
    <property type="match status" value="1"/>
</dbReference>
<dbReference type="RefSeq" id="XP_022390284.1">
    <property type="nucleotide sequence ID" value="XM_022531799.1"/>
</dbReference>
<evidence type="ECO:0000259" key="5">
    <source>
        <dbReference type="Pfam" id="PF00389"/>
    </source>
</evidence>
<sequence>MAIGAELKVYVLDPYHPDAVELVQSIPGVQAILPGDPRMESWHSDADGLMVRSDSRLTEKDFAKAQRLRVVVKQGVGVDNIDLTAAKKRGIAVHNTPALNSESVAELSMALTLTLTRRVSEIDRAVRGGATVIRSQTLSTSMFRKTVGVVGMGNIGKIVAQKWIGAFDCSITLDELLSVSDVVTLHVPLVQNTRGLIGEHELDIMKDSAFLVNCARGGVVDERALLKALDEKRIGGAALDTTEIEPPTLAVHGEFLKHENVIITPHIGGSTKENQSRNGMYVVETLVNVLHGREATGKLV</sequence>
<dbReference type="AlphaFoldDB" id="A0A1F8A4E7"/>
<evidence type="ECO:0000256" key="4">
    <source>
        <dbReference type="RuleBase" id="RU003719"/>
    </source>
</evidence>
<dbReference type="PROSITE" id="PS00671">
    <property type="entry name" value="D_2_HYDROXYACID_DH_3"/>
    <property type="match status" value="1"/>
</dbReference>
<dbReference type="GO" id="GO:0016616">
    <property type="term" value="F:oxidoreductase activity, acting on the CH-OH group of donors, NAD or NADP as acceptor"/>
    <property type="evidence" value="ECO:0007669"/>
    <property type="project" value="InterPro"/>
</dbReference>
<feature type="domain" description="D-isomer specific 2-hydroxyacid dehydrogenase NAD-binding" evidence="6">
    <location>
        <begin position="172"/>
        <end position="268"/>
    </location>
</feature>
<dbReference type="Proteomes" id="UP000179179">
    <property type="component" value="Unassembled WGS sequence"/>
</dbReference>
<dbReference type="PANTHER" id="PTHR42789:SF1">
    <property type="entry name" value="D-ISOMER SPECIFIC 2-HYDROXYACID DEHYDROGENASE FAMILY PROTEIN (AFU_ORTHOLOGUE AFUA_6G10090)"/>
    <property type="match status" value="1"/>
</dbReference>
<feature type="domain" description="D-isomer specific 2-hydroxyacid dehydrogenase NAD-binding" evidence="6">
    <location>
        <begin position="109"/>
        <end position="171"/>
    </location>
</feature>
<dbReference type="InterPro" id="IPR006140">
    <property type="entry name" value="D-isomer_DH_NAD-bd"/>
</dbReference>
<gene>
    <name evidence="7" type="ORF">ABOM_004670</name>
</gene>
<keyword evidence="2 4" id="KW-0560">Oxidoreductase</keyword>
<dbReference type="Gene3D" id="3.40.50.720">
    <property type="entry name" value="NAD(P)-binding Rossmann-like Domain"/>
    <property type="match status" value="4"/>
</dbReference>
<comment type="similarity">
    <text evidence="1 4">Belongs to the D-isomer specific 2-hydroxyacid dehydrogenase family.</text>
</comment>
<evidence type="ECO:0000256" key="3">
    <source>
        <dbReference type="ARBA" id="ARBA00023027"/>
    </source>
</evidence>
<dbReference type="InterPro" id="IPR036291">
    <property type="entry name" value="NAD(P)-bd_dom_sf"/>
</dbReference>
<dbReference type="InterPro" id="IPR006139">
    <property type="entry name" value="D-isomer_2_OHA_DH_cat_dom"/>
</dbReference>
<evidence type="ECO:0000256" key="2">
    <source>
        <dbReference type="ARBA" id="ARBA00023002"/>
    </source>
</evidence>
<dbReference type="Pfam" id="PF02826">
    <property type="entry name" value="2-Hacid_dh_C"/>
    <property type="match status" value="2"/>
</dbReference>
<dbReference type="PROSITE" id="PS00670">
    <property type="entry name" value="D_2_HYDROXYACID_DH_2"/>
    <property type="match status" value="1"/>
</dbReference>
<reference evidence="7 8" key="1">
    <citation type="journal article" date="2016" name="Genome Biol. Evol.">
        <title>Draft genome sequence of an aflatoxigenic Aspergillus species, A. bombycis.</title>
        <authorList>
            <person name="Moore G.G."/>
            <person name="Mack B.M."/>
            <person name="Beltz S.B."/>
            <person name="Gilbert M.K."/>
        </authorList>
    </citation>
    <scope>NUCLEOTIDE SEQUENCE [LARGE SCALE GENOMIC DNA]</scope>
    <source>
        <strain evidence="8">NRRL 26010</strain>
    </source>
</reference>
<dbReference type="Pfam" id="PF00389">
    <property type="entry name" value="2-Hacid_dh"/>
    <property type="match status" value="1"/>
</dbReference>
<dbReference type="SUPFAM" id="SSF52283">
    <property type="entry name" value="Formate/glycerate dehydrogenase catalytic domain-like"/>
    <property type="match status" value="1"/>
</dbReference>
<dbReference type="InterPro" id="IPR029753">
    <property type="entry name" value="D-isomer_DH_CS"/>
</dbReference>
<dbReference type="OrthoDB" id="298012at2759"/>
<name>A0A1F8A4E7_9EURO</name>
<proteinExistence type="inferred from homology"/>
<dbReference type="GO" id="GO:0051287">
    <property type="term" value="F:NAD binding"/>
    <property type="evidence" value="ECO:0007669"/>
    <property type="project" value="InterPro"/>
</dbReference>
<dbReference type="EMBL" id="LYCR01000030">
    <property type="protein sequence ID" value="OGM46567.1"/>
    <property type="molecule type" value="Genomic_DNA"/>
</dbReference>
<accession>A0A1F8A4E7</accession>
<feature type="domain" description="D-isomer specific 2-hydroxyacid dehydrogenase catalytic" evidence="5">
    <location>
        <begin position="10"/>
        <end position="296"/>
    </location>
</feature>
<dbReference type="GeneID" id="34448060"/>
<evidence type="ECO:0000256" key="1">
    <source>
        <dbReference type="ARBA" id="ARBA00005854"/>
    </source>
</evidence>
<keyword evidence="8" id="KW-1185">Reference proteome</keyword>